<dbReference type="Gene3D" id="3.90.1580.10">
    <property type="entry name" value="paralog of FGE (formylglycine-generating enzyme)"/>
    <property type="match status" value="1"/>
</dbReference>
<feature type="chain" id="PRO_5047097728" evidence="2">
    <location>
        <begin position="29"/>
        <end position="371"/>
    </location>
</feature>
<evidence type="ECO:0000313" key="5">
    <source>
        <dbReference type="Proteomes" id="UP001209916"/>
    </source>
</evidence>
<feature type="domain" description="Sulfatase-modifying factor enzyme-like" evidence="3">
    <location>
        <begin position="65"/>
        <end position="365"/>
    </location>
</feature>
<evidence type="ECO:0000259" key="3">
    <source>
        <dbReference type="Pfam" id="PF03781"/>
    </source>
</evidence>
<feature type="compositionally biased region" description="Basic and acidic residues" evidence="1">
    <location>
        <begin position="152"/>
        <end position="163"/>
    </location>
</feature>
<evidence type="ECO:0000256" key="1">
    <source>
        <dbReference type="SAM" id="MobiDB-lite"/>
    </source>
</evidence>
<protein>
    <submittedName>
        <fullName evidence="4">Formylglycine-generating enzyme family protein</fullName>
    </submittedName>
</protein>
<dbReference type="Pfam" id="PF03781">
    <property type="entry name" value="FGE-sulfatase"/>
    <property type="match status" value="1"/>
</dbReference>
<dbReference type="Proteomes" id="UP001209916">
    <property type="component" value="Unassembled WGS sequence"/>
</dbReference>
<comment type="caution">
    <text evidence="4">The sequence shown here is derived from an EMBL/GenBank/DDBJ whole genome shotgun (WGS) entry which is preliminary data.</text>
</comment>
<keyword evidence="2" id="KW-0732">Signal</keyword>
<feature type="signal peptide" evidence="2">
    <location>
        <begin position="1"/>
        <end position="28"/>
    </location>
</feature>
<dbReference type="EMBL" id="JAPKNA010000001">
    <property type="protein sequence ID" value="MCX5462572.1"/>
    <property type="molecule type" value="Genomic_DNA"/>
</dbReference>
<feature type="region of interest" description="Disordered" evidence="1">
    <location>
        <begin position="141"/>
        <end position="166"/>
    </location>
</feature>
<dbReference type="InterPro" id="IPR042095">
    <property type="entry name" value="SUMF_sf"/>
</dbReference>
<dbReference type="RefSeq" id="WP_266119759.1">
    <property type="nucleotide sequence ID" value="NZ_JAPKNA010000001.1"/>
</dbReference>
<dbReference type="SUPFAM" id="SSF56436">
    <property type="entry name" value="C-type lectin-like"/>
    <property type="match status" value="1"/>
</dbReference>
<dbReference type="PANTHER" id="PTHR23150:SF19">
    <property type="entry name" value="FORMYLGLYCINE-GENERATING ENZYME"/>
    <property type="match status" value="1"/>
</dbReference>
<accession>A0ABT3VGE7</accession>
<evidence type="ECO:0000313" key="4">
    <source>
        <dbReference type="EMBL" id="MCX5462572.1"/>
    </source>
</evidence>
<dbReference type="InterPro" id="IPR005532">
    <property type="entry name" value="SUMF_dom"/>
</dbReference>
<organism evidence="4 5">
    <name type="scientific">Alcaligenes parafaecalis</name>
    <dbReference type="NCBI Taxonomy" id="171260"/>
    <lineage>
        <taxon>Bacteria</taxon>
        <taxon>Pseudomonadati</taxon>
        <taxon>Pseudomonadota</taxon>
        <taxon>Betaproteobacteria</taxon>
        <taxon>Burkholderiales</taxon>
        <taxon>Alcaligenaceae</taxon>
        <taxon>Alcaligenes</taxon>
    </lineage>
</organism>
<name>A0ABT3VGE7_9BURK</name>
<proteinExistence type="predicted"/>
<keyword evidence="5" id="KW-1185">Reference proteome</keyword>
<dbReference type="PANTHER" id="PTHR23150">
    <property type="entry name" value="SULFATASE MODIFYING FACTOR 1, 2"/>
    <property type="match status" value="1"/>
</dbReference>
<evidence type="ECO:0000256" key="2">
    <source>
        <dbReference type="SAM" id="SignalP"/>
    </source>
</evidence>
<dbReference type="InterPro" id="IPR051043">
    <property type="entry name" value="Sulfatase_Mod_Factor_Kinase"/>
</dbReference>
<dbReference type="InterPro" id="IPR016187">
    <property type="entry name" value="CTDL_fold"/>
</dbReference>
<reference evidence="4 5" key="1">
    <citation type="submission" date="2022-11" db="EMBL/GenBank/DDBJ databases">
        <title>Biodiversity and phylogenetic relationships of bacteria.</title>
        <authorList>
            <person name="Machado R.A.R."/>
            <person name="Bhat A."/>
            <person name="Loulou A."/>
            <person name="Kallel S."/>
        </authorList>
    </citation>
    <scope>NUCLEOTIDE SEQUENCE [LARGE SCALE GENOMIC DNA]</scope>
    <source>
        <strain evidence="4 5">DSM 13975</strain>
    </source>
</reference>
<sequence length="371" mass="40391">MKSFKLPRAKALLTVCGLLAAAPLPAAAEGSDKLPPPVPAHDCQAYSGLPTGFGPATKGISNQSGLVAIPGGRFLMGSDEGYPEEKPVHPVEVRAFQIDQHEVTNAQFARFVAATGYVTQAERVPDFPPNVQVPEQYRQPGSAVFTPPAATQDHDHHEGHDQHQAASPSSYNWWVWVPGASWRHPGGPNTNVDGRDNHPVVHIAYEDALAYAHWLGRDLPTEEQWEFAARGGLEGATYPWGNTPELRGRLMANTWQGNFPAKNLVRDGYEGTAPVGCFPANNYGLWDSVGNVWEWTRSVWQPQHRPQTPKPLITAATDAKGNPATGVIKGGSFLCAANFCVRYRPASRQPQETTMSTQHVGFRTVLNTPAK</sequence>
<gene>
    <name evidence="4" type="ORF">OSH09_00145</name>
</gene>